<dbReference type="Proteomes" id="UP000035681">
    <property type="component" value="Unplaced"/>
</dbReference>
<dbReference type="InterPro" id="IPR036259">
    <property type="entry name" value="MFS_trans_sf"/>
</dbReference>
<dbReference type="Gene3D" id="1.20.1250.20">
    <property type="entry name" value="MFS general substrate transporter like domains"/>
    <property type="match status" value="2"/>
</dbReference>
<feature type="transmembrane region" description="Helical" evidence="7">
    <location>
        <begin position="264"/>
        <end position="286"/>
    </location>
</feature>
<keyword evidence="5 7" id="KW-1133">Transmembrane helix</keyword>
<evidence type="ECO:0000256" key="6">
    <source>
        <dbReference type="ARBA" id="ARBA00023136"/>
    </source>
</evidence>
<feature type="domain" description="Major facilitator superfamily (MFS) profile" evidence="8">
    <location>
        <begin position="223"/>
        <end position="636"/>
    </location>
</feature>
<dbReference type="SUPFAM" id="SSF103473">
    <property type="entry name" value="MFS general substrate transporter"/>
    <property type="match status" value="1"/>
</dbReference>
<dbReference type="GO" id="GO:0016020">
    <property type="term" value="C:membrane"/>
    <property type="evidence" value="ECO:0007669"/>
    <property type="project" value="UniProtKB-SubCell"/>
</dbReference>
<evidence type="ECO:0000256" key="7">
    <source>
        <dbReference type="SAM" id="Phobius"/>
    </source>
</evidence>
<evidence type="ECO:0000256" key="1">
    <source>
        <dbReference type="ARBA" id="ARBA00004141"/>
    </source>
</evidence>
<name>A0AAF5CZ44_STRER</name>
<evidence type="ECO:0000256" key="2">
    <source>
        <dbReference type="ARBA" id="ARBA00022448"/>
    </source>
</evidence>
<feature type="transmembrane region" description="Helical" evidence="7">
    <location>
        <begin position="446"/>
        <end position="464"/>
    </location>
</feature>
<feature type="transmembrane region" description="Helical" evidence="7">
    <location>
        <begin position="544"/>
        <end position="564"/>
    </location>
</feature>
<protein>
    <submittedName>
        <fullName evidence="10">CHCH domain-containing protein</fullName>
    </submittedName>
</protein>
<feature type="transmembrane region" description="Helical" evidence="7">
    <location>
        <begin position="484"/>
        <end position="504"/>
    </location>
</feature>
<feature type="transmembrane region" description="Helical" evidence="7">
    <location>
        <begin position="609"/>
        <end position="632"/>
    </location>
</feature>
<dbReference type="InterPro" id="IPR011701">
    <property type="entry name" value="MFS"/>
</dbReference>
<evidence type="ECO:0000256" key="3">
    <source>
        <dbReference type="ARBA" id="ARBA00022692"/>
    </source>
</evidence>
<feature type="transmembrane region" description="Helical" evidence="7">
    <location>
        <begin position="516"/>
        <end position="538"/>
    </location>
</feature>
<evidence type="ECO:0000259" key="8">
    <source>
        <dbReference type="PROSITE" id="PS50850"/>
    </source>
</evidence>
<proteinExistence type="predicted"/>
<dbReference type="WBParaSite" id="TCONS_00004087.p1">
    <property type="protein sequence ID" value="TCONS_00004087.p1"/>
    <property type="gene ID" value="XLOC_001056"/>
</dbReference>
<dbReference type="PROSITE" id="PS50850">
    <property type="entry name" value="MFS"/>
    <property type="match status" value="1"/>
</dbReference>
<dbReference type="FunFam" id="1.20.1250.20:FF:000003">
    <property type="entry name" value="Solute carrier family 17 member 3"/>
    <property type="match status" value="1"/>
</dbReference>
<dbReference type="PANTHER" id="PTHR45757:SF33">
    <property type="entry name" value="MAJOR FACILITATOR SUPERFAMILY (MFS) PROFILE DOMAIN-CONTAINING PROTEIN"/>
    <property type="match status" value="1"/>
</dbReference>
<feature type="transmembrane region" description="Helical" evidence="7">
    <location>
        <begin position="576"/>
        <end position="597"/>
    </location>
</feature>
<evidence type="ECO:0000313" key="9">
    <source>
        <dbReference type="Proteomes" id="UP000035681"/>
    </source>
</evidence>
<dbReference type="AlphaFoldDB" id="A0AAF5CZ44"/>
<comment type="subcellular location">
    <subcellularLocation>
        <location evidence="1">Membrane</location>
        <topology evidence="1">Multi-pass membrane protein</topology>
    </subcellularLocation>
</comment>
<keyword evidence="2" id="KW-0813">Transport</keyword>
<dbReference type="Pfam" id="PF07690">
    <property type="entry name" value="MFS_1"/>
    <property type="match status" value="1"/>
</dbReference>
<evidence type="ECO:0000256" key="4">
    <source>
        <dbReference type="ARBA" id="ARBA00022847"/>
    </source>
</evidence>
<reference evidence="10" key="1">
    <citation type="submission" date="2024-02" db="UniProtKB">
        <authorList>
            <consortium name="WormBaseParasite"/>
        </authorList>
    </citation>
    <scope>IDENTIFICATION</scope>
</reference>
<accession>A0AAF5CZ44</accession>
<dbReference type="GO" id="GO:0015293">
    <property type="term" value="F:symporter activity"/>
    <property type="evidence" value="ECO:0007669"/>
    <property type="project" value="UniProtKB-KW"/>
</dbReference>
<feature type="transmembrane region" description="Helical" evidence="7">
    <location>
        <begin position="206"/>
        <end position="229"/>
    </location>
</feature>
<dbReference type="InterPro" id="IPR020846">
    <property type="entry name" value="MFS_dom"/>
</dbReference>
<feature type="transmembrane region" description="Helical" evidence="7">
    <location>
        <begin position="293"/>
        <end position="312"/>
    </location>
</feature>
<keyword evidence="9" id="KW-1185">Reference proteome</keyword>
<evidence type="ECO:0000256" key="5">
    <source>
        <dbReference type="ARBA" id="ARBA00022989"/>
    </source>
</evidence>
<evidence type="ECO:0000313" key="10">
    <source>
        <dbReference type="WBParaSite" id="TCONS_00004087.p1"/>
    </source>
</evidence>
<keyword evidence="6 7" id="KW-0472">Membrane</keyword>
<feature type="transmembrane region" description="Helical" evidence="7">
    <location>
        <begin position="385"/>
        <end position="403"/>
    </location>
</feature>
<keyword evidence="3 7" id="KW-0812">Transmembrane</keyword>
<sequence>MFFSTPIFKEYSLIKGAGKRLTPKKYFFQEITPLASRSFVRGDKDKLDRTCCMGELQAMFNCLKKWEFDDLNCKAQHETYLRCVEVHAKRVAEFNAASKKGILGQGDSALTKSQINRLMELYPQPNLGKFPSKHMKRLPTQSYADDIFRRKHLRELFCIMKINLDIEDFTDSNVINEEGKSLVHYVKPDDSPDYKLNSFDKFLKTLNFYFCGYTRYFILIISILCMTAARSNELTFNFNVICMTGNSSTPTMNSTIQMSPKEKAAVFSGSGLGAFIMVIPVVYAINHLGAKNVFSFLLFLSIIATVSLAYLSKINVYLMVPMRVIQGLSMASVMPMMGYVSSTWTSKEEIGNFIALLSASGQLSQLLTMPLSAFLCTNHGWESVYIVHGFLATIVLIIFFIFFRNTPHKHPFVCKKESKYITEGLKKLTKKEKKIPFIEIFKSKPVWGIFLAFLGNSFGFQIVVQFMPTFLNKVLNVSVKKTGFSSIIPAITQLIFKLLAGILSDKITFLSEKSKLQWFNSVAMIGSGIFLLPLGFLNQNHSEIAIFCFTMSISLLGVTTLGAMKSVTLIARSFTHFVMGIVQLVICIGMLLVPMLVSTLAPNNTIEEWRIVYFFVFTALFLGNLAFVFMCSAEPQKWAIQKENNENNSFINESNIQNK</sequence>
<keyword evidence="4" id="KW-0769">Symport</keyword>
<dbReference type="PANTHER" id="PTHR45757">
    <property type="entry name" value="PROTEIN CBG23364-RELATED"/>
    <property type="match status" value="1"/>
</dbReference>
<organism evidence="9 10">
    <name type="scientific">Strongyloides stercoralis</name>
    <name type="common">Threadworm</name>
    <dbReference type="NCBI Taxonomy" id="6248"/>
    <lineage>
        <taxon>Eukaryota</taxon>
        <taxon>Metazoa</taxon>
        <taxon>Ecdysozoa</taxon>
        <taxon>Nematoda</taxon>
        <taxon>Chromadorea</taxon>
        <taxon>Rhabditida</taxon>
        <taxon>Tylenchina</taxon>
        <taxon>Panagrolaimomorpha</taxon>
        <taxon>Strongyloidoidea</taxon>
        <taxon>Strongyloididae</taxon>
        <taxon>Strongyloides</taxon>
    </lineage>
</organism>